<name>A0A0L0W7L2_GOTPU</name>
<dbReference type="PANTHER" id="PTHR43133:SF60">
    <property type="entry name" value="RNA POLYMERASE SIGMA FACTOR SIGV"/>
    <property type="match status" value="1"/>
</dbReference>
<dbReference type="GO" id="GO:0003899">
    <property type="term" value="F:DNA-directed RNA polymerase activity"/>
    <property type="evidence" value="ECO:0007669"/>
    <property type="project" value="UniProtKB-EC"/>
</dbReference>
<dbReference type="InterPro" id="IPR007627">
    <property type="entry name" value="RNA_pol_sigma70_r2"/>
</dbReference>
<dbReference type="EC" id="2.7.7.6" evidence="7"/>
<dbReference type="InterPro" id="IPR013324">
    <property type="entry name" value="RNA_pol_sigma_r3/r4-like"/>
</dbReference>
<dbReference type="Proteomes" id="UP000037267">
    <property type="component" value="Unassembled WGS sequence"/>
</dbReference>
<dbReference type="GO" id="GO:0003677">
    <property type="term" value="F:DNA binding"/>
    <property type="evidence" value="ECO:0007669"/>
    <property type="project" value="InterPro"/>
</dbReference>
<dbReference type="InterPro" id="IPR013325">
    <property type="entry name" value="RNA_pol_sigma_r2"/>
</dbReference>
<dbReference type="AlphaFoldDB" id="A0A0L0W7L2"/>
<keyword evidence="2" id="KW-0805">Transcription regulation</keyword>
<dbReference type="CDD" id="cd06171">
    <property type="entry name" value="Sigma70_r4"/>
    <property type="match status" value="1"/>
</dbReference>
<evidence type="ECO:0000313" key="8">
    <source>
        <dbReference type="Proteomes" id="UP000037267"/>
    </source>
</evidence>
<keyword evidence="3" id="KW-0731">Sigma factor</keyword>
<evidence type="ECO:0000256" key="2">
    <source>
        <dbReference type="ARBA" id="ARBA00023015"/>
    </source>
</evidence>
<dbReference type="SUPFAM" id="SSF88659">
    <property type="entry name" value="Sigma3 and sigma4 domains of RNA polymerase sigma factors"/>
    <property type="match status" value="1"/>
</dbReference>
<dbReference type="Gene3D" id="1.10.10.10">
    <property type="entry name" value="Winged helix-like DNA-binding domain superfamily/Winged helix DNA-binding domain"/>
    <property type="match status" value="1"/>
</dbReference>
<reference evidence="8" key="1">
    <citation type="submission" date="2015-07" db="EMBL/GenBank/DDBJ databases">
        <title>Draft genome sequence of the purine-degrading Gottschalkia purinilyticum DSM 1384 (formerly Clostridium purinilyticum).</title>
        <authorList>
            <person name="Poehlein A."/>
            <person name="Schiel-Bengelsdorf B."/>
            <person name="Bengelsdorf F.R."/>
            <person name="Daniel R."/>
            <person name="Duerre P."/>
        </authorList>
    </citation>
    <scope>NUCLEOTIDE SEQUENCE [LARGE SCALE GENOMIC DNA]</scope>
    <source>
        <strain evidence="8">DSM 1384</strain>
    </source>
</reference>
<comment type="similarity">
    <text evidence="1">Belongs to the sigma-70 factor family. ECF subfamily.</text>
</comment>
<dbReference type="SUPFAM" id="SSF88946">
    <property type="entry name" value="Sigma2 domain of RNA polymerase sigma factors"/>
    <property type="match status" value="1"/>
</dbReference>
<feature type="domain" description="RNA polymerase sigma factor 70 region 4 type 2" evidence="6">
    <location>
        <begin position="127"/>
        <end position="177"/>
    </location>
</feature>
<evidence type="ECO:0000313" key="7">
    <source>
        <dbReference type="EMBL" id="KNF07499.1"/>
    </source>
</evidence>
<dbReference type="EMBL" id="LGSS01000016">
    <property type="protein sequence ID" value="KNF07499.1"/>
    <property type="molecule type" value="Genomic_DNA"/>
</dbReference>
<dbReference type="RefSeq" id="WP_050356212.1">
    <property type="nucleotide sequence ID" value="NZ_LGSS01000016.1"/>
</dbReference>
<proteinExistence type="inferred from homology"/>
<dbReference type="GO" id="GO:0006352">
    <property type="term" value="P:DNA-templated transcription initiation"/>
    <property type="evidence" value="ECO:0007669"/>
    <property type="project" value="InterPro"/>
</dbReference>
<evidence type="ECO:0000259" key="6">
    <source>
        <dbReference type="Pfam" id="PF08281"/>
    </source>
</evidence>
<dbReference type="Pfam" id="PF04542">
    <property type="entry name" value="Sigma70_r2"/>
    <property type="match status" value="1"/>
</dbReference>
<dbReference type="Pfam" id="PF08281">
    <property type="entry name" value="Sigma70_r4_2"/>
    <property type="match status" value="1"/>
</dbReference>
<accession>A0A0L0W7L2</accession>
<gene>
    <name evidence="7" type="primary">rpoD2</name>
    <name evidence="7" type="ORF">CLPU_16c00550</name>
</gene>
<evidence type="ECO:0000256" key="4">
    <source>
        <dbReference type="ARBA" id="ARBA00023163"/>
    </source>
</evidence>
<keyword evidence="8" id="KW-1185">Reference proteome</keyword>
<protein>
    <submittedName>
        <fullName evidence="7">RNA polymerase factor sigma-70 RpoD</fullName>
        <ecNumber evidence="7">2.7.7.6</ecNumber>
    </submittedName>
</protein>
<feature type="domain" description="RNA polymerase sigma-70 region 2" evidence="5">
    <location>
        <begin position="22"/>
        <end position="87"/>
    </location>
</feature>
<dbReference type="STRING" id="1503.CLPU_16c00550"/>
<dbReference type="GO" id="GO:0016987">
    <property type="term" value="F:sigma factor activity"/>
    <property type="evidence" value="ECO:0007669"/>
    <property type="project" value="UniProtKB-KW"/>
</dbReference>
<dbReference type="InterPro" id="IPR039425">
    <property type="entry name" value="RNA_pol_sigma-70-like"/>
</dbReference>
<dbReference type="OrthoDB" id="9784984at2"/>
<keyword evidence="4" id="KW-0804">Transcription</keyword>
<comment type="caution">
    <text evidence="7">The sequence shown here is derived from an EMBL/GenBank/DDBJ whole genome shotgun (WGS) entry which is preliminary data.</text>
</comment>
<dbReference type="PANTHER" id="PTHR43133">
    <property type="entry name" value="RNA POLYMERASE ECF-TYPE SIGMA FACTO"/>
    <property type="match status" value="1"/>
</dbReference>
<dbReference type="NCBIfam" id="TIGR02937">
    <property type="entry name" value="sigma70-ECF"/>
    <property type="match status" value="1"/>
</dbReference>
<evidence type="ECO:0000256" key="3">
    <source>
        <dbReference type="ARBA" id="ARBA00023082"/>
    </source>
</evidence>
<dbReference type="InterPro" id="IPR014284">
    <property type="entry name" value="RNA_pol_sigma-70_dom"/>
</dbReference>
<evidence type="ECO:0000256" key="1">
    <source>
        <dbReference type="ARBA" id="ARBA00010641"/>
    </source>
</evidence>
<organism evidence="7 8">
    <name type="scientific">Gottschalkia purinilytica</name>
    <name type="common">Clostridium purinilyticum</name>
    <dbReference type="NCBI Taxonomy" id="1503"/>
    <lineage>
        <taxon>Bacteria</taxon>
        <taxon>Bacillati</taxon>
        <taxon>Bacillota</taxon>
        <taxon>Tissierellia</taxon>
        <taxon>Tissierellales</taxon>
        <taxon>Gottschalkiaceae</taxon>
        <taxon>Gottschalkia</taxon>
    </lineage>
</organism>
<dbReference type="Gene3D" id="1.10.1740.10">
    <property type="match status" value="1"/>
</dbReference>
<keyword evidence="7" id="KW-0808">Transferase</keyword>
<sequence>MNEEQIIKEIQNGNYSEFSQIVDLYKNKVFGMAYKFTNDYDEAQDLSQEVFLKIYKQIKNFRFESKLSTWIYRICMNTCIDWKRKKEKIKSINFSNMTSEENKDQQIEIKDESLLPEDKIVANEKSQEIHNLIYSLPDKYKTVITMYHFNEMSYEDIAEVLNVPQRTIETRLYRARRILKEKLSKTVVRGEPKWNAEK</sequence>
<evidence type="ECO:0000259" key="5">
    <source>
        <dbReference type="Pfam" id="PF04542"/>
    </source>
</evidence>
<keyword evidence="7" id="KW-0548">Nucleotidyltransferase</keyword>
<dbReference type="InterPro" id="IPR013249">
    <property type="entry name" value="RNA_pol_sigma70_r4_t2"/>
</dbReference>
<dbReference type="InterPro" id="IPR036388">
    <property type="entry name" value="WH-like_DNA-bd_sf"/>
</dbReference>